<gene>
    <name evidence="2" type="ORF">SVXNc_0766</name>
</gene>
<dbReference type="Proteomes" id="UP001218034">
    <property type="component" value="Chromosome"/>
</dbReference>
<name>A0ABY8CJB6_9ARCH</name>
<feature type="compositionally biased region" description="Acidic residues" evidence="1">
    <location>
        <begin position="1"/>
        <end position="10"/>
    </location>
</feature>
<protein>
    <submittedName>
        <fullName evidence="2">Uncharacterized protein</fullName>
    </submittedName>
</protein>
<organism evidence="2 3">
    <name type="scientific">Candidatus Nanohalococcus occultus</name>
    <dbReference type="NCBI Taxonomy" id="2978047"/>
    <lineage>
        <taxon>Archaea</taxon>
        <taxon>Candidatus Nanohalarchaeota</taxon>
        <taxon>Candidatus Nanohalarchaeota incertae sedis</taxon>
        <taxon>Candidatus Nanohalococcus</taxon>
    </lineage>
</organism>
<evidence type="ECO:0000313" key="2">
    <source>
        <dbReference type="EMBL" id="WEL19776.1"/>
    </source>
</evidence>
<feature type="region of interest" description="Disordered" evidence="1">
    <location>
        <begin position="1"/>
        <end position="40"/>
    </location>
</feature>
<dbReference type="GeneID" id="90590203"/>
<dbReference type="RefSeq" id="WP_347721608.1">
    <property type="nucleotide sequence ID" value="NZ_CP104395.1"/>
</dbReference>
<proteinExistence type="predicted"/>
<keyword evidence="3" id="KW-1185">Reference proteome</keyword>
<reference evidence="2 3" key="1">
    <citation type="submission" date="2022-09" db="EMBL/GenBank/DDBJ databases">
        <title>Xylan utilization by haloarchaea-nanohaloarchaea associations.</title>
        <authorList>
            <person name="Yakimov M."/>
        </authorList>
    </citation>
    <scope>NUCLEOTIDE SEQUENCE [LARGE SCALE GENOMIC DNA]</scope>
    <source>
        <strain evidence="2 3">SVXNc</strain>
    </source>
</reference>
<dbReference type="EMBL" id="CP104395">
    <property type="protein sequence ID" value="WEL19776.1"/>
    <property type="molecule type" value="Genomic_DNA"/>
</dbReference>
<sequence>MSDREFDEILEERGSSESREIDRMLEDGGGYGESGETQHPDYSDAMDAMEQHMEMLFEHRRKIDQHNRMIDRVFGEYEHLVPNFRAEYLGLMDTLIDHIEDRRAEKKDEATADAVKGLGFVGAGGLSALAYSSPGESLVDFYTSSPDLYSQPEIAAAAIGLPAVGLYMFKRSFDKFGQQSEYLREKERYQRARRQFEERGDGQN</sequence>
<feature type="compositionally biased region" description="Basic and acidic residues" evidence="1">
    <location>
        <begin position="11"/>
        <end position="26"/>
    </location>
</feature>
<evidence type="ECO:0000256" key="1">
    <source>
        <dbReference type="SAM" id="MobiDB-lite"/>
    </source>
</evidence>
<evidence type="ECO:0000313" key="3">
    <source>
        <dbReference type="Proteomes" id="UP001218034"/>
    </source>
</evidence>
<accession>A0ABY8CJB6</accession>